<keyword evidence="1" id="KW-0175">Coiled coil</keyword>
<comment type="caution">
    <text evidence="2">The sequence shown here is derived from an EMBL/GenBank/DDBJ whole genome shotgun (WGS) entry which is preliminary data.</text>
</comment>
<keyword evidence="3" id="KW-1185">Reference proteome</keyword>
<reference evidence="2" key="2">
    <citation type="submission" date="2023-05" db="EMBL/GenBank/DDBJ databases">
        <authorList>
            <consortium name="Lawrence Berkeley National Laboratory"/>
            <person name="Steindorff A."/>
            <person name="Hensen N."/>
            <person name="Bonometti L."/>
            <person name="Westerberg I."/>
            <person name="Brannstrom I.O."/>
            <person name="Guillou S."/>
            <person name="Cros-Aarteil S."/>
            <person name="Calhoun S."/>
            <person name="Haridas S."/>
            <person name="Kuo A."/>
            <person name="Mondo S."/>
            <person name="Pangilinan J."/>
            <person name="Riley R."/>
            <person name="Labutti K."/>
            <person name="Andreopoulos B."/>
            <person name="Lipzen A."/>
            <person name="Chen C."/>
            <person name="Yanf M."/>
            <person name="Daum C."/>
            <person name="Ng V."/>
            <person name="Clum A."/>
            <person name="Ohm R."/>
            <person name="Martin F."/>
            <person name="Silar P."/>
            <person name="Natvig D."/>
            <person name="Lalanne C."/>
            <person name="Gautier V."/>
            <person name="Ament-Velasquez S.L."/>
            <person name="Kruys A."/>
            <person name="Hutchinson M.I."/>
            <person name="Powell A.J."/>
            <person name="Barry K."/>
            <person name="Miller A.N."/>
            <person name="Grigoriev I.V."/>
            <person name="Debuchy R."/>
            <person name="Gladieux P."/>
            <person name="Thoren M.H."/>
            <person name="Johannesson H."/>
        </authorList>
    </citation>
    <scope>NUCLEOTIDE SEQUENCE</scope>
    <source>
        <strain evidence="2">CBS 990.96</strain>
    </source>
</reference>
<dbReference type="AlphaFoldDB" id="A0AAN7BHK0"/>
<feature type="coiled-coil region" evidence="1">
    <location>
        <begin position="209"/>
        <end position="248"/>
    </location>
</feature>
<feature type="coiled-coil region" evidence="1">
    <location>
        <begin position="31"/>
        <end position="101"/>
    </location>
</feature>
<evidence type="ECO:0000313" key="2">
    <source>
        <dbReference type="EMBL" id="KAK4223408.1"/>
    </source>
</evidence>
<gene>
    <name evidence="2" type="ORF">QBC38DRAFT_447416</name>
</gene>
<organism evidence="2 3">
    <name type="scientific">Podospora fimiseda</name>
    <dbReference type="NCBI Taxonomy" id="252190"/>
    <lineage>
        <taxon>Eukaryota</taxon>
        <taxon>Fungi</taxon>
        <taxon>Dikarya</taxon>
        <taxon>Ascomycota</taxon>
        <taxon>Pezizomycotina</taxon>
        <taxon>Sordariomycetes</taxon>
        <taxon>Sordariomycetidae</taxon>
        <taxon>Sordariales</taxon>
        <taxon>Podosporaceae</taxon>
        <taxon>Podospora</taxon>
    </lineage>
</organism>
<sequence length="261" mass="29762">MRKQYEQQTATRKKDYDAAQHTFAGRLHASLKSTSERELEYKAKLEALQARYDQFSKAVHENFTKLETMHMELKVSSEKKIASLEKELATFRAEKYELYRNQMGKQMENIMAVQAGQMKQAHAAQHIGHTQRSQADCLSPRETVLQVKDSSSHPAAWSHAKHSSVGFRLLQSDERTLLSDLLPPPLTLWLATGCPLAPAPSAPVIIAIYSRLEEELATFRDEKEALDKEELEKLRAETARKVKRLEAGFCIYLLLPTRPLK</sequence>
<evidence type="ECO:0000313" key="3">
    <source>
        <dbReference type="Proteomes" id="UP001301958"/>
    </source>
</evidence>
<protein>
    <submittedName>
        <fullName evidence="2">Uncharacterized protein</fullName>
    </submittedName>
</protein>
<dbReference type="Proteomes" id="UP001301958">
    <property type="component" value="Unassembled WGS sequence"/>
</dbReference>
<proteinExistence type="predicted"/>
<name>A0AAN7BHK0_9PEZI</name>
<reference evidence="2" key="1">
    <citation type="journal article" date="2023" name="Mol. Phylogenet. Evol.">
        <title>Genome-scale phylogeny and comparative genomics of the fungal order Sordariales.</title>
        <authorList>
            <person name="Hensen N."/>
            <person name="Bonometti L."/>
            <person name="Westerberg I."/>
            <person name="Brannstrom I.O."/>
            <person name="Guillou S."/>
            <person name="Cros-Aarteil S."/>
            <person name="Calhoun S."/>
            <person name="Haridas S."/>
            <person name="Kuo A."/>
            <person name="Mondo S."/>
            <person name="Pangilinan J."/>
            <person name="Riley R."/>
            <person name="LaButti K."/>
            <person name="Andreopoulos B."/>
            <person name="Lipzen A."/>
            <person name="Chen C."/>
            <person name="Yan M."/>
            <person name="Daum C."/>
            <person name="Ng V."/>
            <person name="Clum A."/>
            <person name="Steindorff A."/>
            <person name="Ohm R.A."/>
            <person name="Martin F."/>
            <person name="Silar P."/>
            <person name="Natvig D.O."/>
            <person name="Lalanne C."/>
            <person name="Gautier V."/>
            <person name="Ament-Velasquez S.L."/>
            <person name="Kruys A."/>
            <person name="Hutchinson M.I."/>
            <person name="Powell A.J."/>
            <person name="Barry K."/>
            <person name="Miller A.N."/>
            <person name="Grigoriev I.V."/>
            <person name="Debuchy R."/>
            <person name="Gladieux P."/>
            <person name="Hiltunen Thoren M."/>
            <person name="Johannesson H."/>
        </authorList>
    </citation>
    <scope>NUCLEOTIDE SEQUENCE</scope>
    <source>
        <strain evidence="2">CBS 990.96</strain>
    </source>
</reference>
<dbReference type="EMBL" id="MU865428">
    <property type="protein sequence ID" value="KAK4223408.1"/>
    <property type="molecule type" value="Genomic_DNA"/>
</dbReference>
<evidence type="ECO:0000256" key="1">
    <source>
        <dbReference type="SAM" id="Coils"/>
    </source>
</evidence>
<accession>A0AAN7BHK0</accession>